<dbReference type="SUPFAM" id="SSF56712">
    <property type="entry name" value="Prokaryotic type I DNA topoisomerase"/>
    <property type="match status" value="1"/>
</dbReference>
<dbReference type="InterPro" id="IPR034144">
    <property type="entry name" value="TOPRIM_TopoIII"/>
</dbReference>
<dbReference type="GO" id="GO:0031422">
    <property type="term" value="C:RecQ family helicase-topoisomerase III complex"/>
    <property type="evidence" value="ECO:0007669"/>
    <property type="project" value="TreeGrafter"/>
</dbReference>
<evidence type="ECO:0000259" key="15">
    <source>
        <dbReference type="PROSITE" id="PS52039"/>
    </source>
</evidence>
<evidence type="ECO:0000256" key="6">
    <source>
        <dbReference type="ARBA" id="ARBA00022833"/>
    </source>
</evidence>
<dbReference type="FunFam" id="3.40.50.140:FF:000003">
    <property type="entry name" value="DNA topoisomerase"/>
    <property type="match status" value="1"/>
</dbReference>
<dbReference type="AlphaFoldDB" id="A0AAV5VG27"/>
<dbReference type="Proteomes" id="UP001432322">
    <property type="component" value="Unassembled WGS sequence"/>
</dbReference>
<dbReference type="InterPro" id="IPR013825">
    <property type="entry name" value="Topo_IA_cen_sub2"/>
</dbReference>
<keyword evidence="17" id="KW-1185">Reference proteome</keyword>
<dbReference type="PROSITE" id="PS52039">
    <property type="entry name" value="TOPO_IA_2"/>
    <property type="match status" value="1"/>
</dbReference>
<evidence type="ECO:0000256" key="1">
    <source>
        <dbReference type="ARBA" id="ARBA00000213"/>
    </source>
</evidence>
<dbReference type="Pfam" id="PF06839">
    <property type="entry name" value="Zn_ribbon_GRF"/>
    <property type="match status" value="1"/>
</dbReference>
<evidence type="ECO:0000259" key="13">
    <source>
        <dbReference type="PROSITE" id="PS50880"/>
    </source>
</evidence>
<feature type="region of interest" description="Disordered" evidence="12">
    <location>
        <begin position="610"/>
        <end position="673"/>
    </location>
</feature>
<comment type="function">
    <text evidence="11">Introduces a single-strand break via transesterification at a target site in duplex DNA. Releases the supercoiling and torsional tension of DNA introduced during the DNA replication and transcription by transiently cleaving and rejoining one strand of the DNA duplex. The scissile phosphodiester is attacked by the catalytic tyrosine of the enzyme, resulting in the formation of a DNA-(5'-phosphotyrosyl)-enzyme intermediate and the expulsion of a 3'-OH DNA strand.</text>
</comment>
<comment type="caution">
    <text evidence="16">The sequence shown here is derived from an EMBL/GenBank/DDBJ whole genome shotgun (WGS) entry which is preliminary data.</text>
</comment>
<dbReference type="FunFam" id="1.10.290.10:FF:000001">
    <property type="entry name" value="DNA topoisomerase"/>
    <property type="match status" value="1"/>
</dbReference>
<dbReference type="FunFam" id="1.10.460.10:FF:000003">
    <property type="entry name" value="DNA topoisomerase"/>
    <property type="match status" value="1"/>
</dbReference>
<evidence type="ECO:0000256" key="7">
    <source>
        <dbReference type="ARBA" id="ARBA00023029"/>
    </source>
</evidence>
<proteinExistence type="inferred from homology"/>
<keyword evidence="4" id="KW-0479">Metal-binding</keyword>
<feature type="region of interest" description="Disordered" evidence="12">
    <location>
        <begin position="367"/>
        <end position="387"/>
    </location>
</feature>
<dbReference type="CDD" id="cd00186">
    <property type="entry name" value="TOP1Ac"/>
    <property type="match status" value="1"/>
</dbReference>
<evidence type="ECO:0000256" key="5">
    <source>
        <dbReference type="ARBA" id="ARBA00022771"/>
    </source>
</evidence>
<dbReference type="GO" id="GO:0006310">
    <property type="term" value="P:DNA recombination"/>
    <property type="evidence" value="ECO:0007669"/>
    <property type="project" value="TreeGrafter"/>
</dbReference>
<dbReference type="Pfam" id="PF01131">
    <property type="entry name" value="Topoisom_bac"/>
    <property type="match status" value="1"/>
</dbReference>
<dbReference type="GO" id="GO:0003677">
    <property type="term" value="F:DNA binding"/>
    <property type="evidence" value="ECO:0007669"/>
    <property type="project" value="UniProtKB-KW"/>
</dbReference>
<evidence type="ECO:0000313" key="16">
    <source>
        <dbReference type="EMBL" id="GMT17616.1"/>
    </source>
</evidence>
<dbReference type="InterPro" id="IPR013824">
    <property type="entry name" value="Topo_IA_cen_sub1"/>
</dbReference>
<keyword evidence="6" id="KW-0862">Zinc</keyword>
<dbReference type="InterPro" id="IPR003602">
    <property type="entry name" value="Topo_IA_DNA-bd_dom"/>
</dbReference>
<comment type="similarity">
    <text evidence="2 11">Belongs to the type IA topoisomerase family.</text>
</comment>
<sequence>MRRVLYVAEKNDVAKGVANILSRGAMQRREGRSKFNKIYQLQGQFQGQPALISVTSVSGHLMNNEFGPEMRGWESIAIERCFDAPVHSAVNENMQNIATTLREESNKADTVVIWTDCDREGENIGAEIVKVCKEGNWQIDVWRAKFSEVTSAAVHRAVQNLGRLDQRIVDAVDCRSELDLRIGAAFTRLQTIHLRKRTRIFAAGEKGVISYGSCQFPTLGFVVERYKEIESFISEKFWRLIVELTRDGTKVEFLWDRVRLFNREMVDVLYDECRDEGSGKVEEVTKKPKTRWRPTALDTVELEKLGVRKLRMSAKEVMTIAEKLYSNGWISYPRTETNKFPPDFGLAALVDLHKDDQEWGGFATKIIQRGPSPRDGSKSDEAHPPIHPLKYANKTQLTAQEWRVYELVVRHFLACCSWNAVGQETKVTLRIGEEGFVATGLQVEDMGFMEVYPYEKWADKQLPAFGQGEVISDHMLRIADGETTAPPLLNEADLIALMDKFGIGTDATHADHIEKIKERQYVGVQPDGRFLPGFLGLALIDAYDEMGYAMSKPQLRADLERQLNAICEGIRTKEEVLEEQLSKYRAIFVQTENNQHLLSKWLTRYGRRSNLDSNSGAPLGGGGRGGGTGRGRGRGGVVAQIPDHATPTVTASTRGRGRGRGRAAAAAAGGGVGAGRGRGGGGVAAGAAGGGGGGGAYGRPPAVTNDDKQCLCGQASTIRTVQKEGPNKGRQFWTCSKPMAAPDKCNFFEWAA</sequence>
<dbReference type="Gene3D" id="3.40.50.140">
    <property type="match status" value="1"/>
</dbReference>
<dbReference type="InterPro" id="IPR023405">
    <property type="entry name" value="Topo_IA_core_domain"/>
</dbReference>
<keyword evidence="7 11" id="KW-0799">Topoisomerase</keyword>
<keyword evidence="5 10" id="KW-0863">Zinc-finger</keyword>
<comment type="catalytic activity">
    <reaction evidence="1 11">
        <text>ATP-independent breakage of single-stranded DNA, followed by passage and rejoining.</text>
        <dbReference type="EC" id="5.6.2.1"/>
    </reaction>
</comment>
<dbReference type="SMART" id="SM00436">
    <property type="entry name" value="TOP1Bc"/>
    <property type="match status" value="1"/>
</dbReference>
<organism evidence="16 17">
    <name type="scientific">Pristionchus fissidentatus</name>
    <dbReference type="NCBI Taxonomy" id="1538716"/>
    <lineage>
        <taxon>Eukaryota</taxon>
        <taxon>Metazoa</taxon>
        <taxon>Ecdysozoa</taxon>
        <taxon>Nematoda</taxon>
        <taxon>Chromadorea</taxon>
        <taxon>Rhabditida</taxon>
        <taxon>Rhabditina</taxon>
        <taxon>Diplogasteromorpha</taxon>
        <taxon>Diplogasteroidea</taxon>
        <taxon>Neodiplogasteridae</taxon>
        <taxon>Pristionchus</taxon>
    </lineage>
</organism>
<evidence type="ECO:0000256" key="2">
    <source>
        <dbReference type="ARBA" id="ARBA00009446"/>
    </source>
</evidence>
<dbReference type="Gene3D" id="2.70.20.10">
    <property type="entry name" value="Topoisomerase I, domain 3"/>
    <property type="match status" value="1"/>
</dbReference>
<evidence type="ECO:0000259" key="14">
    <source>
        <dbReference type="PROSITE" id="PS51999"/>
    </source>
</evidence>
<evidence type="ECO:0000256" key="4">
    <source>
        <dbReference type="ARBA" id="ARBA00022723"/>
    </source>
</evidence>
<evidence type="ECO:0000256" key="12">
    <source>
        <dbReference type="SAM" id="MobiDB-lite"/>
    </source>
</evidence>
<reference evidence="16" key="1">
    <citation type="submission" date="2023-10" db="EMBL/GenBank/DDBJ databases">
        <title>Genome assembly of Pristionchus species.</title>
        <authorList>
            <person name="Yoshida K."/>
            <person name="Sommer R.J."/>
        </authorList>
    </citation>
    <scope>NUCLEOTIDE SEQUENCE</scope>
    <source>
        <strain evidence="16">RS5133</strain>
    </source>
</reference>
<keyword evidence="9 11" id="KW-0413">Isomerase</keyword>
<feature type="domain" description="Toprim" evidence="13">
    <location>
        <begin position="3"/>
        <end position="147"/>
    </location>
</feature>
<dbReference type="GO" id="GO:0006265">
    <property type="term" value="P:DNA topological change"/>
    <property type="evidence" value="ECO:0007669"/>
    <property type="project" value="InterPro"/>
</dbReference>
<feature type="domain" description="GRF-type" evidence="14">
    <location>
        <begin position="710"/>
        <end position="752"/>
    </location>
</feature>
<dbReference type="InterPro" id="IPR010666">
    <property type="entry name" value="Znf_GRF"/>
</dbReference>
<evidence type="ECO:0000256" key="10">
    <source>
        <dbReference type="PROSITE-ProRule" id="PRU01343"/>
    </source>
</evidence>
<dbReference type="InterPro" id="IPR013826">
    <property type="entry name" value="Topo_IA_cen_sub3"/>
</dbReference>
<dbReference type="GO" id="GO:0008270">
    <property type="term" value="F:zinc ion binding"/>
    <property type="evidence" value="ECO:0007669"/>
    <property type="project" value="UniProtKB-KW"/>
</dbReference>
<dbReference type="PROSITE" id="PS50880">
    <property type="entry name" value="TOPRIM"/>
    <property type="match status" value="1"/>
</dbReference>
<feature type="compositionally biased region" description="Basic and acidic residues" evidence="12">
    <location>
        <begin position="375"/>
        <end position="384"/>
    </location>
</feature>
<feature type="domain" description="Topo IA-type catalytic" evidence="15">
    <location>
        <begin position="165"/>
        <end position="588"/>
    </location>
</feature>
<evidence type="ECO:0000313" key="17">
    <source>
        <dbReference type="Proteomes" id="UP001432322"/>
    </source>
</evidence>
<dbReference type="InterPro" id="IPR013497">
    <property type="entry name" value="Topo_IA_cen"/>
</dbReference>
<dbReference type="Gene3D" id="1.10.460.10">
    <property type="entry name" value="Topoisomerase I, domain 2"/>
    <property type="match status" value="1"/>
</dbReference>
<accession>A0AAV5VG27</accession>
<dbReference type="GO" id="GO:0005634">
    <property type="term" value="C:nucleus"/>
    <property type="evidence" value="ECO:0007669"/>
    <property type="project" value="TreeGrafter"/>
</dbReference>
<dbReference type="EC" id="5.6.2.1" evidence="3 11"/>
<evidence type="ECO:0000256" key="8">
    <source>
        <dbReference type="ARBA" id="ARBA00023125"/>
    </source>
</evidence>
<gene>
    <name evidence="16" type="ORF">PFISCL1PPCAC_8913</name>
</gene>
<keyword evidence="8 11" id="KW-0238">DNA-binding</keyword>
<dbReference type="Gene3D" id="1.10.290.10">
    <property type="entry name" value="Topoisomerase I, domain 4"/>
    <property type="match status" value="1"/>
</dbReference>
<dbReference type="Pfam" id="PF01751">
    <property type="entry name" value="Toprim"/>
    <property type="match status" value="1"/>
</dbReference>
<dbReference type="PANTHER" id="PTHR11390:SF21">
    <property type="entry name" value="DNA TOPOISOMERASE 3-ALPHA"/>
    <property type="match status" value="1"/>
</dbReference>
<dbReference type="InterPro" id="IPR000380">
    <property type="entry name" value="Topo_IA"/>
</dbReference>
<dbReference type="CDD" id="cd03362">
    <property type="entry name" value="TOPRIM_TopoIA_TopoIII"/>
    <property type="match status" value="1"/>
</dbReference>
<dbReference type="SMART" id="SM00437">
    <property type="entry name" value="TOP1Ac"/>
    <property type="match status" value="1"/>
</dbReference>
<dbReference type="InterPro" id="IPR023406">
    <property type="entry name" value="Topo_IA_AS"/>
</dbReference>
<dbReference type="PANTHER" id="PTHR11390">
    <property type="entry name" value="PROKARYOTIC DNA TOPOISOMERASE"/>
    <property type="match status" value="1"/>
</dbReference>
<evidence type="ECO:0000256" key="11">
    <source>
        <dbReference type="RuleBase" id="RU362092"/>
    </source>
</evidence>
<dbReference type="GO" id="GO:0003917">
    <property type="term" value="F:DNA topoisomerase type I (single strand cut, ATP-independent) activity"/>
    <property type="evidence" value="ECO:0007669"/>
    <property type="project" value="UniProtKB-EC"/>
</dbReference>
<protein>
    <recommendedName>
        <fullName evidence="3 11">DNA topoisomerase</fullName>
        <ecNumber evidence="3 11">5.6.2.1</ecNumber>
    </recommendedName>
</protein>
<feature type="compositionally biased region" description="Gly residues" evidence="12">
    <location>
        <begin position="618"/>
        <end position="636"/>
    </location>
</feature>
<dbReference type="PRINTS" id="PR00417">
    <property type="entry name" value="PRTPISMRASEI"/>
</dbReference>
<evidence type="ECO:0000256" key="3">
    <source>
        <dbReference type="ARBA" id="ARBA00012891"/>
    </source>
</evidence>
<dbReference type="SMART" id="SM00493">
    <property type="entry name" value="TOPRIM"/>
    <property type="match status" value="1"/>
</dbReference>
<dbReference type="PROSITE" id="PS51999">
    <property type="entry name" value="ZF_GRF"/>
    <property type="match status" value="1"/>
</dbReference>
<name>A0AAV5VG27_9BILA</name>
<dbReference type="GO" id="GO:0006281">
    <property type="term" value="P:DNA repair"/>
    <property type="evidence" value="ECO:0007669"/>
    <property type="project" value="TreeGrafter"/>
</dbReference>
<dbReference type="InterPro" id="IPR006171">
    <property type="entry name" value="TOPRIM_dom"/>
</dbReference>
<evidence type="ECO:0000256" key="9">
    <source>
        <dbReference type="ARBA" id="ARBA00023235"/>
    </source>
</evidence>
<dbReference type="InterPro" id="IPR003601">
    <property type="entry name" value="Topo_IA_2"/>
</dbReference>
<dbReference type="PROSITE" id="PS00396">
    <property type="entry name" value="TOPO_IA_1"/>
    <property type="match status" value="1"/>
</dbReference>
<dbReference type="EMBL" id="BTSY01000003">
    <property type="protein sequence ID" value="GMT17616.1"/>
    <property type="molecule type" value="Genomic_DNA"/>
</dbReference>